<keyword evidence="2 4" id="KW-0863">Zinc-finger</keyword>
<feature type="compositionally biased region" description="Polar residues" evidence="5">
    <location>
        <begin position="362"/>
        <end position="380"/>
    </location>
</feature>
<dbReference type="Proteomes" id="UP001153714">
    <property type="component" value="Chromosome 17"/>
</dbReference>
<dbReference type="PROSITE" id="PS50808">
    <property type="entry name" value="ZF_BED"/>
    <property type="match status" value="2"/>
</dbReference>
<dbReference type="SMART" id="SM00355">
    <property type="entry name" value="ZnF_C2H2"/>
    <property type="match status" value="3"/>
</dbReference>
<feature type="compositionally biased region" description="Basic and acidic residues" evidence="5">
    <location>
        <begin position="267"/>
        <end position="285"/>
    </location>
</feature>
<proteinExistence type="predicted"/>
<keyword evidence="1" id="KW-0479">Metal-binding</keyword>
<evidence type="ECO:0000256" key="1">
    <source>
        <dbReference type="ARBA" id="ARBA00022723"/>
    </source>
</evidence>
<accession>A0A9N9R171</accession>
<dbReference type="InterPro" id="IPR036236">
    <property type="entry name" value="Znf_C2H2_sf"/>
</dbReference>
<evidence type="ECO:0000256" key="5">
    <source>
        <dbReference type="SAM" id="MobiDB-lite"/>
    </source>
</evidence>
<evidence type="ECO:0000259" key="6">
    <source>
        <dbReference type="PROSITE" id="PS50808"/>
    </source>
</evidence>
<dbReference type="InterPro" id="IPR013087">
    <property type="entry name" value="Znf_C2H2_type"/>
</dbReference>
<sequence length="386" mass="45199">MFSNSVVPDWVPIYYLKLKEEEMKCNICEIILHVAEKSPDLLEHIKANHKEVYELHKENPEATVGFRIEFLHLNVLSDEGDPKTQPIIIGEVCETETEEIVKPITVKDIDTLSHNVKKVRREVETRKKSWVWKYFDRISDIIYRCTLCDSILSIKGCNTNNMNRHVRTKHPSVYQTEMLEKKNLEMDSSVEIEHSSMSEDISTDFERYEIETKAQKQLHRRSWIWLYFDRISSTLAQCKLCKRNISHGGNATGNMNRHLKMIHRKTGHSEKNYDSDDPQADKDYMLMENSSDSDSYDTRRIPKKRIYNIKKIFNDGNEKTSKKENNIYEISLQNTQSNELRFEKKQECNPSNRNDSAETEKGVQSSLQARQTKTRPTAKSSTKKQP</sequence>
<reference evidence="7" key="1">
    <citation type="submission" date="2021-12" db="EMBL/GenBank/DDBJ databases">
        <authorList>
            <person name="King R."/>
        </authorList>
    </citation>
    <scope>NUCLEOTIDE SEQUENCE</scope>
</reference>
<name>A0A9N9R171_9NEOP</name>
<dbReference type="GO" id="GO:0003677">
    <property type="term" value="F:DNA binding"/>
    <property type="evidence" value="ECO:0007669"/>
    <property type="project" value="InterPro"/>
</dbReference>
<feature type="region of interest" description="Disordered" evidence="5">
    <location>
        <begin position="265"/>
        <end position="299"/>
    </location>
</feature>
<keyword evidence="3" id="KW-0862">Zinc</keyword>
<feature type="region of interest" description="Disordered" evidence="5">
    <location>
        <begin position="338"/>
        <end position="386"/>
    </location>
</feature>
<evidence type="ECO:0000256" key="2">
    <source>
        <dbReference type="ARBA" id="ARBA00022771"/>
    </source>
</evidence>
<dbReference type="EMBL" id="OU893348">
    <property type="protein sequence ID" value="CAG9787384.1"/>
    <property type="molecule type" value="Genomic_DNA"/>
</dbReference>
<dbReference type="InterPro" id="IPR003656">
    <property type="entry name" value="Znf_BED"/>
</dbReference>
<dbReference type="GO" id="GO:0008270">
    <property type="term" value="F:zinc ion binding"/>
    <property type="evidence" value="ECO:0007669"/>
    <property type="project" value="UniProtKB-KW"/>
</dbReference>
<feature type="domain" description="BED-type" evidence="6">
    <location>
        <begin position="126"/>
        <end position="177"/>
    </location>
</feature>
<keyword evidence="8" id="KW-1185">Reference proteome</keyword>
<dbReference type="AlphaFoldDB" id="A0A9N9R171"/>
<evidence type="ECO:0000313" key="7">
    <source>
        <dbReference type="EMBL" id="CAG9787384.1"/>
    </source>
</evidence>
<dbReference type="OrthoDB" id="1607513at2759"/>
<dbReference type="Pfam" id="PF02892">
    <property type="entry name" value="zf-BED"/>
    <property type="match status" value="2"/>
</dbReference>
<dbReference type="SUPFAM" id="SSF57667">
    <property type="entry name" value="beta-beta-alpha zinc fingers"/>
    <property type="match status" value="2"/>
</dbReference>
<organism evidence="7 8">
    <name type="scientific">Diatraea saccharalis</name>
    <name type="common">sugarcane borer</name>
    <dbReference type="NCBI Taxonomy" id="40085"/>
    <lineage>
        <taxon>Eukaryota</taxon>
        <taxon>Metazoa</taxon>
        <taxon>Ecdysozoa</taxon>
        <taxon>Arthropoda</taxon>
        <taxon>Hexapoda</taxon>
        <taxon>Insecta</taxon>
        <taxon>Pterygota</taxon>
        <taxon>Neoptera</taxon>
        <taxon>Endopterygota</taxon>
        <taxon>Lepidoptera</taxon>
        <taxon>Glossata</taxon>
        <taxon>Ditrysia</taxon>
        <taxon>Pyraloidea</taxon>
        <taxon>Crambidae</taxon>
        <taxon>Crambinae</taxon>
        <taxon>Diatraea</taxon>
    </lineage>
</organism>
<feature type="domain" description="BED-type" evidence="6">
    <location>
        <begin position="219"/>
        <end position="275"/>
    </location>
</feature>
<protein>
    <recommendedName>
        <fullName evidence="6">BED-type domain-containing protein</fullName>
    </recommendedName>
</protein>
<evidence type="ECO:0000256" key="3">
    <source>
        <dbReference type="ARBA" id="ARBA00022833"/>
    </source>
</evidence>
<dbReference type="SMART" id="SM00614">
    <property type="entry name" value="ZnF_BED"/>
    <property type="match status" value="2"/>
</dbReference>
<evidence type="ECO:0000256" key="4">
    <source>
        <dbReference type="PROSITE-ProRule" id="PRU00027"/>
    </source>
</evidence>
<gene>
    <name evidence="7" type="ORF">DIATSA_LOCUS5269</name>
</gene>
<evidence type="ECO:0000313" key="8">
    <source>
        <dbReference type="Proteomes" id="UP001153714"/>
    </source>
</evidence>
<reference evidence="7" key="2">
    <citation type="submission" date="2022-10" db="EMBL/GenBank/DDBJ databases">
        <authorList>
            <consortium name="ENA_rothamsted_submissions"/>
            <consortium name="culmorum"/>
            <person name="King R."/>
        </authorList>
    </citation>
    <scope>NUCLEOTIDE SEQUENCE</scope>
</reference>